<dbReference type="InterPro" id="IPR006171">
    <property type="entry name" value="TOPRIM_dom"/>
</dbReference>
<proteinExistence type="predicted"/>
<reference evidence="4" key="1">
    <citation type="journal article" date="2019" name="Int. J. Syst. Evol. Microbiol.">
        <title>The Global Catalogue of Microorganisms (GCM) 10K type strain sequencing project: providing services to taxonomists for standard genome sequencing and annotation.</title>
        <authorList>
            <consortium name="The Broad Institute Genomics Platform"/>
            <consortium name="The Broad Institute Genome Sequencing Center for Infectious Disease"/>
            <person name="Wu L."/>
            <person name="Ma J."/>
        </authorList>
    </citation>
    <scope>NUCLEOTIDE SEQUENCE [LARGE SCALE GENOMIC DNA]</scope>
    <source>
        <strain evidence="4">JCM 16702</strain>
    </source>
</reference>
<dbReference type="InterPro" id="IPR037068">
    <property type="entry name" value="DNA_primase_core_N_sf"/>
</dbReference>
<dbReference type="PANTHER" id="PTHR30313:SF2">
    <property type="entry name" value="DNA PRIMASE"/>
    <property type="match status" value="1"/>
</dbReference>
<feature type="compositionally biased region" description="Low complexity" evidence="1">
    <location>
        <begin position="537"/>
        <end position="546"/>
    </location>
</feature>
<gene>
    <name evidence="3" type="ORF">GCM10022214_63070</name>
</gene>
<evidence type="ECO:0000313" key="3">
    <source>
        <dbReference type="EMBL" id="GAA4092718.1"/>
    </source>
</evidence>
<dbReference type="Gene3D" id="3.90.980.10">
    <property type="entry name" value="DNA primase, catalytic core, N-terminal domain"/>
    <property type="match status" value="1"/>
</dbReference>
<accession>A0ABP7WN49</accession>
<evidence type="ECO:0000259" key="2">
    <source>
        <dbReference type="PROSITE" id="PS50880"/>
    </source>
</evidence>
<dbReference type="PROSITE" id="PS50880">
    <property type="entry name" value="TOPRIM"/>
    <property type="match status" value="1"/>
</dbReference>
<dbReference type="Gene3D" id="3.40.1360.10">
    <property type="match status" value="1"/>
</dbReference>
<dbReference type="InterPro" id="IPR050219">
    <property type="entry name" value="DnaG_primase"/>
</dbReference>
<evidence type="ECO:0000313" key="4">
    <source>
        <dbReference type="Proteomes" id="UP001500683"/>
    </source>
</evidence>
<dbReference type="Pfam" id="PF08401">
    <property type="entry name" value="ArdcN"/>
    <property type="match status" value="1"/>
</dbReference>
<organism evidence="3 4">
    <name type="scientific">Actinomadura miaoliensis</name>
    <dbReference type="NCBI Taxonomy" id="430685"/>
    <lineage>
        <taxon>Bacteria</taxon>
        <taxon>Bacillati</taxon>
        <taxon>Actinomycetota</taxon>
        <taxon>Actinomycetes</taxon>
        <taxon>Streptosporangiales</taxon>
        <taxon>Thermomonosporaceae</taxon>
        <taxon>Actinomadura</taxon>
    </lineage>
</organism>
<feature type="compositionally biased region" description="Basic residues" evidence="1">
    <location>
        <begin position="547"/>
        <end position="557"/>
    </location>
</feature>
<protein>
    <recommendedName>
        <fullName evidence="2">Toprim domain-containing protein</fullName>
    </recommendedName>
</protein>
<keyword evidence="4" id="KW-1185">Reference proteome</keyword>
<comment type="caution">
    <text evidence="3">The sequence shown here is derived from an EMBL/GenBank/DDBJ whole genome shotgun (WGS) entry which is preliminary data.</text>
</comment>
<dbReference type="InterPro" id="IPR013264">
    <property type="entry name" value="DNAG_N"/>
</dbReference>
<evidence type="ECO:0000256" key="1">
    <source>
        <dbReference type="SAM" id="MobiDB-lite"/>
    </source>
</evidence>
<dbReference type="InterPro" id="IPR013610">
    <property type="entry name" value="ArdC_N"/>
</dbReference>
<name>A0ABP7WN49_9ACTN</name>
<dbReference type="EMBL" id="BAAAZG010000047">
    <property type="protein sequence ID" value="GAA4092718.1"/>
    <property type="molecule type" value="Genomic_DNA"/>
</dbReference>
<dbReference type="RefSeq" id="WP_344954866.1">
    <property type="nucleotide sequence ID" value="NZ_BAAAZG010000047.1"/>
</dbReference>
<dbReference type="SUPFAM" id="SSF56731">
    <property type="entry name" value="DNA primase core"/>
    <property type="match status" value="1"/>
</dbReference>
<dbReference type="Pfam" id="PF08275">
    <property type="entry name" value="DNAG_N"/>
    <property type="match status" value="1"/>
</dbReference>
<dbReference type="SMART" id="SM00493">
    <property type="entry name" value="TOPRIM"/>
    <property type="match status" value="1"/>
</dbReference>
<dbReference type="Pfam" id="PF13155">
    <property type="entry name" value="Toprim_2"/>
    <property type="match status" value="1"/>
</dbReference>
<feature type="region of interest" description="Disordered" evidence="1">
    <location>
        <begin position="536"/>
        <end position="557"/>
    </location>
</feature>
<dbReference type="PANTHER" id="PTHR30313">
    <property type="entry name" value="DNA PRIMASE"/>
    <property type="match status" value="1"/>
</dbReference>
<sequence>MTGPERPWPSVLRGIADAETARLRDGTLPWTWWLDRAVRHGRYGFANTLLIAAQWRAAADVRSYDEWRAAGRQVRQGETGIRIVSADGRVRAVFDIAQTDGLPPPSPPAPGDGGERLADLAARHGLRPRLHPSLGGLDAATVLAHELAHAVRGDDHADCHGLRRVEADSVAYIVLSRLGLPPTRLRFPPAAPWAGATLGDRILRHARRLLADHDIAPLLAEAHAFFLSRLPGSWVPDYLAGRGFPPDVRRRRQIGYAPPGPRALTCRLRSLGHDDAAILASGLARPGRDGGPYDTFRDRAVFPLRAADGTIAGFIGRARDGAPGPKYLNGPDTALFHKGELLYGLHEARARLARGARPVIVEGPLDAIAVDMSTGDDHAALALCAGSLTSAQLDALRRAADLDGAGLLLALDGDRAGRSAAQRVWRLLAGVRGPVDVAVLPAGRDPADVLREHGPGAVAAVLRRAVPLPDVVVDAAMERAGGRLATCEHRLAAIRAAARVIAAGRPDDAARQVVRVAHRTGVAPATVTEALCAAVSPGTPGTAPPRRTARARHRPVR</sequence>
<dbReference type="Proteomes" id="UP001500683">
    <property type="component" value="Unassembled WGS sequence"/>
</dbReference>
<feature type="domain" description="Toprim" evidence="2">
    <location>
        <begin position="356"/>
        <end position="447"/>
    </location>
</feature>